<dbReference type="InterPro" id="IPR011005">
    <property type="entry name" value="Dihydropteroate_synth-like_sf"/>
</dbReference>
<comment type="caution">
    <text evidence="2">The sequence shown here is derived from an EMBL/GenBank/DDBJ whole genome shotgun (WGS) entry which is preliminary data.</text>
</comment>
<evidence type="ECO:0000259" key="1">
    <source>
        <dbReference type="PROSITE" id="PS50972"/>
    </source>
</evidence>
<dbReference type="GO" id="GO:0008168">
    <property type="term" value="F:methyltransferase activity"/>
    <property type="evidence" value="ECO:0007669"/>
    <property type="project" value="UniProtKB-KW"/>
</dbReference>
<dbReference type="Gene3D" id="3.20.20.20">
    <property type="entry name" value="Dihydropteroate synthase-like"/>
    <property type="match status" value="1"/>
</dbReference>
<name>A0A2A2HEC6_9EURY</name>
<dbReference type="OrthoDB" id="70327at2157"/>
<evidence type="ECO:0000313" key="3">
    <source>
        <dbReference type="EMBL" id="PWL08540.1"/>
    </source>
</evidence>
<gene>
    <name evidence="2" type="ORF">ASJ82_03950</name>
    <name evidence="3" type="ORF">MSCUN_05710</name>
</gene>
<feature type="domain" description="Pterin-binding" evidence="1">
    <location>
        <begin position="161"/>
        <end position="400"/>
    </location>
</feature>
<keyword evidence="3" id="KW-0489">Methyltransferase</keyword>
<dbReference type="InterPro" id="IPR000489">
    <property type="entry name" value="Pterin-binding_dom"/>
</dbReference>
<evidence type="ECO:0000313" key="2">
    <source>
        <dbReference type="EMBL" id="PAV07789.1"/>
    </source>
</evidence>
<keyword evidence="3" id="KW-0808">Transferase</keyword>
<protein>
    <submittedName>
        <fullName evidence="3">Methyltetrahydrofolate:corrinoid/iron-sulfur protein methyltransferase</fullName>
    </submittedName>
</protein>
<organism evidence="2 4">
    <name type="scientific">Methanosphaera cuniculi</name>
    <dbReference type="NCBI Taxonomy" id="1077256"/>
    <lineage>
        <taxon>Archaea</taxon>
        <taxon>Methanobacteriati</taxon>
        <taxon>Methanobacteriota</taxon>
        <taxon>Methanomada group</taxon>
        <taxon>Methanobacteria</taxon>
        <taxon>Methanobacteriales</taxon>
        <taxon>Methanobacteriaceae</taxon>
        <taxon>Methanosphaera</taxon>
    </lineage>
</organism>
<sequence length="529" mass="59584">MKILIITGQLATPLIHKNLEHYTEHEIYIKTLPIKIASFITPKMITYYLKEKNMITNIKDTKTIPLDQIDIIITPGLMQQDAQLITQSLNIPAYKGPTNAADLIHTLNIVNKITLSTTKPANILIRDEQYKEALEIIHNSNKINEKTQSLLKKESNFQIKNIPLGLDFPMRVLGEIANAVELTDDQLLKKAQYYIESGADMIDIGMHAGENNPDKAYHMIKLIKDNFSIPVSIDTLNPHEIKRALTAECDLVLSVDHGNYEDVKKDIKDHNIPAVILPTNYKHNKIPTTPDDKIKQLNKLDKLCSGITTIADPLLDPINSPSITESIITCYKYREINPLKPLFFGVGNVTELLDTDSNGANAVLSGIAMELGVCILFTPEASLKCKGSIKELKTASNMMYITKLHNSIPKDLGIDLINYKDHYKKEDIDINTNNIPEIEAVADGKFIPDTKGSFKIILKNKKINAILYQQNTKKAVITSTSARAIYEEILRRNLISRMEHAAYLGMELEKAEIALKLDKQYIQDFPIFK</sequence>
<dbReference type="GO" id="GO:0042558">
    <property type="term" value="P:pteridine-containing compound metabolic process"/>
    <property type="evidence" value="ECO:0007669"/>
    <property type="project" value="InterPro"/>
</dbReference>
<accession>A0A2A2HEC6</accession>
<dbReference type="AlphaFoldDB" id="A0A2A2HEC6"/>
<reference evidence="3 5" key="1">
    <citation type="submission" date="2016-04" db="EMBL/GenBank/DDBJ databases">
        <title>Genome sequence of Methanosphaera cuniculi DSM 4103.</title>
        <authorList>
            <person name="Poehlein A."/>
            <person name="Seedorf H."/>
            <person name="Daniel R."/>
        </authorList>
    </citation>
    <scope>NUCLEOTIDE SEQUENCE [LARGE SCALE GENOMIC DNA]</scope>
    <source>
        <strain evidence="3 5">DSM 4103</strain>
    </source>
</reference>
<dbReference type="InterPro" id="IPR005236">
    <property type="entry name" value="Dihydropt_synth"/>
</dbReference>
<dbReference type="EMBL" id="LMVN01000008">
    <property type="protein sequence ID" value="PAV07789.1"/>
    <property type="molecule type" value="Genomic_DNA"/>
</dbReference>
<dbReference type="GO" id="GO:0032259">
    <property type="term" value="P:methylation"/>
    <property type="evidence" value="ECO:0007669"/>
    <property type="project" value="UniProtKB-KW"/>
</dbReference>
<dbReference type="EMBL" id="LWMS01000013">
    <property type="protein sequence ID" value="PWL08540.1"/>
    <property type="molecule type" value="Genomic_DNA"/>
</dbReference>
<dbReference type="NCBIfam" id="TIGR00284">
    <property type="entry name" value="dihydropteroate synthase-like protein"/>
    <property type="match status" value="1"/>
</dbReference>
<reference evidence="2 4" key="2">
    <citation type="journal article" date="2017" name="BMC Genomics">
        <title>Genomic analysis of methanogenic archaea reveals a shift towards energy conservation.</title>
        <authorList>
            <person name="Gilmore S.P."/>
            <person name="Henske J.K."/>
            <person name="Sexton J.A."/>
            <person name="Solomon K.V."/>
            <person name="Seppala S."/>
            <person name="Yoo J.I."/>
            <person name="Huyett L.M."/>
            <person name="Pressman A."/>
            <person name="Cogan J.Z."/>
            <person name="Kivenson V."/>
            <person name="Peng X."/>
            <person name="Tan Y."/>
            <person name="Valentine D.L."/>
            <person name="O'Malley M.A."/>
        </authorList>
    </citation>
    <scope>NUCLEOTIDE SEQUENCE [LARGE SCALE GENOMIC DNA]</scope>
    <source>
        <strain evidence="2 4">1R-7</strain>
    </source>
</reference>
<dbReference type="Proteomes" id="UP000217528">
    <property type="component" value="Unassembled WGS sequence"/>
</dbReference>
<keyword evidence="4" id="KW-1185">Reference proteome</keyword>
<evidence type="ECO:0000313" key="4">
    <source>
        <dbReference type="Proteomes" id="UP000217528"/>
    </source>
</evidence>
<dbReference type="SUPFAM" id="SSF51717">
    <property type="entry name" value="Dihydropteroate synthetase-like"/>
    <property type="match status" value="1"/>
</dbReference>
<proteinExistence type="predicted"/>
<dbReference type="Pfam" id="PF14251">
    <property type="entry name" value="PterinBD-DUF4346"/>
    <property type="match status" value="1"/>
</dbReference>
<dbReference type="RefSeq" id="WP_095608323.1">
    <property type="nucleotide sequence ID" value="NZ_LMVN01000008.1"/>
</dbReference>
<dbReference type="Pfam" id="PF00809">
    <property type="entry name" value="Pterin_bind"/>
    <property type="match status" value="1"/>
</dbReference>
<dbReference type="PROSITE" id="PS50972">
    <property type="entry name" value="PTERIN_BINDING"/>
    <property type="match status" value="1"/>
</dbReference>
<dbReference type="Proteomes" id="UP000246004">
    <property type="component" value="Unassembled WGS sequence"/>
</dbReference>
<evidence type="ECO:0000313" key="5">
    <source>
        <dbReference type="Proteomes" id="UP000246004"/>
    </source>
</evidence>
<dbReference type="InterPro" id="IPR025595">
    <property type="entry name" value="PterinBD-DUF4346"/>
</dbReference>